<feature type="compositionally biased region" description="Basic and acidic residues" evidence="1">
    <location>
        <begin position="96"/>
        <end position="123"/>
    </location>
</feature>
<reference evidence="2" key="1">
    <citation type="submission" date="2021-01" db="EMBL/GenBank/DDBJ databases">
        <authorList>
            <person name="Corre E."/>
            <person name="Pelletier E."/>
            <person name="Niang G."/>
            <person name="Scheremetjew M."/>
            <person name="Finn R."/>
            <person name="Kale V."/>
            <person name="Holt S."/>
            <person name="Cochrane G."/>
            <person name="Meng A."/>
            <person name="Brown T."/>
            <person name="Cohen L."/>
        </authorList>
    </citation>
    <scope>NUCLEOTIDE SEQUENCE</scope>
    <source>
        <strain evidence="2">CCMP147</strain>
    </source>
</reference>
<evidence type="ECO:0000256" key="1">
    <source>
        <dbReference type="SAM" id="MobiDB-lite"/>
    </source>
</evidence>
<accession>A0A7R9VDA6</accession>
<organism evidence="2">
    <name type="scientific">Pseudictyota dubia</name>
    <dbReference type="NCBI Taxonomy" id="2749911"/>
    <lineage>
        <taxon>Eukaryota</taxon>
        <taxon>Sar</taxon>
        <taxon>Stramenopiles</taxon>
        <taxon>Ochrophyta</taxon>
        <taxon>Bacillariophyta</taxon>
        <taxon>Mediophyceae</taxon>
        <taxon>Biddulphiophycidae</taxon>
        <taxon>Eupodiscales</taxon>
        <taxon>Odontellaceae</taxon>
        <taxon>Pseudictyota</taxon>
    </lineage>
</organism>
<name>A0A7R9VDA6_9STRA</name>
<dbReference type="EMBL" id="HBED01001582">
    <property type="protein sequence ID" value="CAD8292014.1"/>
    <property type="molecule type" value="Transcribed_RNA"/>
</dbReference>
<feature type="region of interest" description="Disordered" evidence="1">
    <location>
        <begin position="96"/>
        <end position="155"/>
    </location>
</feature>
<evidence type="ECO:0000313" key="2">
    <source>
        <dbReference type="EMBL" id="CAD8292014.1"/>
    </source>
</evidence>
<sequence>MNLKSSLQADASRRDTQQECSVPIITKKMVCSIVLVACIWVLRGVLLTARPAVATLAAGPFFLTSLETLRGHSDGGAAKGGRGTGAVRVNGVVDTERINHSNEAPHLDHLPRPERRSASEKAAARSTDMYTPSQISQFLVRNGVPRGPPPVSNNP</sequence>
<gene>
    <name evidence="2" type="ORF">TDUB1175_LOCUS806</name>
</gene>
<protein>
    <submittedName>
        <fullName evidence="2">Uncharacterized protein</fullName>
    </submittedName>
</protein>
<feature type="compositionally biased region" description="Pro residues" evidence="1">
    <location>
        <begin position="146"/>
        <end position="155"/>
    </location>
</feature>
<dbReference type="AlphaFoldDB" id="A0A7R9VDA6"/>
<proteinExistence type="predicted"/>
<feature type="compositionally biased region" description="Polar residues" evidence="1">
    <location>
        <begin position="128"/>
        <end position="139"/>
    </location>
</feature>